<name>A0A397VIW2_9GLOM</name>
<proteinExistence type="predicted"/>
<dbReference type="Gene3D" id="1.10.510.10">
    <property type="entry name" value="Transferase(Phosphotransferase) domain 1"/>
    <property type="match status" value="1"/>
</dbReference>
<keyword evidence="2" id="KW-1185">Reference proteome</keyword>
<evidence type="ECO:0000313" key="1">
    <source>
        <dbReference type="EMBL" id="RIB22400.1"/>
    </source>
</evidence>
<accession>A0A397VIW2</accession>
<sequence>MYYIRSSDIHSHDLIHCNLHSRNILLNSLKSTYITDLELSISTKSKSNGIFEILNGKPVPFEETSKFQSKLQLPIHENTATCYADLIKKCWNAEPENDQQQKKFFIPSNNYYEETKTYELEIPDDIDE</sequence>
<evidence type="ECO:0008006" key="3">
    <source>
        <dbReference type="Google" id="ProtNLM"/>
    </source>
</evidence>
<protein>
    <recommendedName>
        <fullName evidence="3">Serine-threonine/tyrosine-protein kinase catalytic domain-containing protein</fullName>
    </recommendedName>
</protein>
<dbReference type="EMBL" id="QKWP01000310">
    <property type="protein sequence ID" value="RIB22400.1"/>
    <property type="molecule type" value="Genomic_DNA"/>
</dbReference>
<dbReference type="OrthoDB" id="4062651at2759"/>
<dbReference type="Proteomes" id="UP000266673">
    <property type="component" value="Unassembled WGS sequence"/>
</dbReference>
<reference evidence="1 2" key="1">
    <citation type="submission" date="2018-06" db="EMBL/GenBank/DDBJ databases">
        <title>Comparative genomics reveals the genomic features of Rhizophagus irregularis, R. cerebriforme, R. diaphanum and Gigaspora rosea, and their symbiotic lifestyle signature.</title>
        <authorList>
            <person name="Morin E."/>
            <person name="San Clemente H."/>
            <person name="Chen E.C.H."/>
            <person name="De La Providencia I."/>
            <person name="Hainaut M."/>
            <person name="Kuo A."/>
            <person name="Kohler A."/>
            <person name="Murat C."/>
            <person name="Tang N."/>
            <person name="Roy S."/>
            <person name="Loubradou J."/>
            <person name="Henrissat B."/>
            <person name="Grigoriev I.V."/>
            <person name="Corradi N."/>
            <person name="Roux C."/>
            <person name="Martin F.M."/>
        </authorList>
    </citation>
    <scope>NUCLEOTIDE SEQUENCE [LARGE SCALE GENOMIC DNA]</scope>
    <source>
        <strain evidence="1 2">DAOM 194757</strain>
    </source>
</reference>
<evidence type="ECO:0000313" key="2">
    <source>
        <dbReference type="Proteomes" id="UP000266673"/>
    </source>
</evidence>
<dbReference type="AlphaFoldDB" id="A0A397VIW2"/>
<dbReference type="InterPro" id="IPR011009">
    <property type="entry name" value="Kinase-like_dom_sf"/>
</dbReference>
<organism evidence="1 2">
    <name type="scientific">Gigaspora rosea</name>
    <dbReference type="NCBI Taxonomy" id="44941"/>
    <lineage>
        <taxon>Eukaryota</taxon>
        <taxon>Fungi</taxon>
        <taxon>Fungi incertae sedis</taxon>
        <taxon>Mucoromycota</taxon>
        <taxon>Glomeromycotina</taxon>
        <taxon>Glomeromycetes</taxon>
        <taxon>Diversisporales</taxon>
        <taxon>Gigasporaceae</taxon>
        <taxon>Gigaspora</taxon>
    </lineage>
</organism>
<gene>
    <name evidence="1" type="ORF">C2G38_2174013</name>
</gene>
<dbReference type="SUPFAM" id="SSF56112">
    <property type="entry name" value="Protein kinase-like (PK-like)"/>
    <property type="match status" value="1"/>
</dbReference>
<comment type="caution">
    <text evidence="1">The sequence shown here is derived from an EMBL/GenBank/DDBJ whole genome shotgun (WGS) entry which is preliminary data.</text>
</comment>